<keyword evidence="2" id="KW-0472">Membrane</keyword>
<evidence type="ECO:0000256" key="1">
    <source>
        <dbReference type="SAM" id="MobiDB-lite"/>
    </source>
</evidence>
<evidence type="ECO:0000256" key="2">
    <source>
        <dbReference type="SAM" id="Phobius"/>
    </source>
</evidence>
<sequence>MPYVASDHTKKYDPEALRARIPGWGVDSDPADRPSHPRERIDPEATGAHWEFPPLQEPRAGRERSIEHEMLTPVFGTAQPLHGVSGAIRRFAYDRYSEGRTAHWMLLVLGDRVDAVTEHVKSLASRRPDDPITESGVLSELGHHPISSRFGQRRADVKHSWLDPIIVAGPWVLAGVIAVRTITKIARR</sequence>
<keyword evidence="4" id="KW-1185">Reference proteome</keyword>
<protein>
    <submittedName>
        <fullName evidence="3">Uncharacterized protein</fullName>
    </submittedName>
</protein>
<keyword evidence="2" id="KW-0812">Transmembrane</keyword>
<keyword evidence="2" id="KW-1133">Transmembrane helix</keyword>
<dbReference type="Proteomes" id="UP001174210">
    <property type="component" value="Unassembled WGS sequence"/>
</dbReference>
<gene>
    <name evidence="3" type="ORF">P5G59_17095</name>
</gene>
<evidence type="ECO:0000313" key="4">
    <source>
        <dbReference type="Proteomes" id="UP001174210"/>
    </source>
</evidence>
<feature type="compositionally biased region" description="Basic and acidic residues" evidence="1">
    <location>
        <begin position="30"/>
        <end position="43"/>
    </location>
</feature>
<reference evidence="3" key="1">
    <citation type="submission" date="2023-03" db="EMBL/GenBank/DDBJ databases">
        <title>MT1 and MT2 Draft Genomes of Novel Species.</title>
        <authorList>
            <person name="Venkateswaran K."/>
        </authorList>
    </citation>
    <scope>NUCLEOTIDE SEQUENCE</scope>
    <source>
        <strain evidence="3">F6_8S_P_1A</strain>
    </source>
</reference>
<comment type="caution">
    <text evidence="3">The sequence shown here is derived from an EMBL/GenBank/DDBJ whole genome shotgun (WGS) entry which is preliminary data.</text>
</comment>
<feature type="transmembrane region" description="Helical" evidence="2">
    <location>
        <begin position="161"/>
        <end position="182"/>
    </location>
</feature>
<evidence type="ECO:0000313" key="3">
    <source>
        <dbReference type="EMBL" id="MDN4598872.1"/>
    </source>
</evidence>
<proteinExistence type="predicted"/>
<accession>A0ABT8J1C9</accession>
<feature type="region of interest" description="Disordered" evidence="1">
    <location>
        <begin position="21"/>
        <end position="55"/>
    </location>
</feature>
<dbReference type="EMBL" id="JAROCB010000005">
    <property type="protein sequence ID" value="MDN4598872.1"/>
    <property type="molecule type" value="Genomic_DNA"/>
</dbReference>
<organism evidence="3 4">
    <name type="scientific">Leifsonia virtsii</name>
    <dbReference type="NCBI Taxonomy" id="3035915"/>
    <lineage>
        <taxon>Bacteria</taxon>
        <taxon>Bacillati</taxon>
        <taxon>Actinomycetota</taxon>
        <taxon>Actinomycetes</taxon>
        <taxon>Micrococcales</taxon>
        <taxon>Microbacteriaceae</taxon>
        <taxon>Leifsonia</taxon>
    </lineage>
</organism>
<name>A0ABT8J1C9_9MICO</name>
<dbReference type="RefSeq" id="WP_301220221.1">
    <property type="nucleotide sequence ID" value="NZ_JAROCB010000005.1"/>
</dbReference>